<dbReference type="Pfam" id="PF11017">
    <property type="entry name" value="DUF2855"/>
    <property type="match status" value="1"/>
</dbReference>
<name>A0AAD5UFH6_9FUNG</name>
<proteinExistence type="predicted"/>
<dbReference type="EMBL" id="JADGKB010000055">
    <property type="protein sequence ID" value="KAJ3256137.1"/>
    <property type="molecule type" value="Genomic_DNA"/>
</dbReference>
<protein>
    <recommendedName>
        <fullName evidence="3">DUF2855 family protein</fullName>
    </recommendedName>
</protein>
<organism evidence="1 2">
    <name type="scientific">Boothiomyces macroporosus</name>
    <dbReference type="NCBI Taxonomy" id="261099"/>
    <lineage>
        <taxon>Eukaryota</taxon>
        <taxon>Fungi</taxon>
        <taxon>Fungi incertae sedis</taxon>
        <taxon>Chytridiomycota</taxon>
        <taxon>Chytridiomycota incertae sedis</taxon>
        <taxon>Chytridiomycetes</taxon>
        <taxon>Rhizophydiales</taxon>
        <taxon>Terramycetaceae</taxon>
        <taxon>Boothiomyces</taxon>
    </lineage>
</organism>
<comment type="caution">
    <text evidence="1">The sequence shown here is derived from an EMBL/GenBank/DDBJ whole genome shotgun (WGS) entry which is preliminary data.</text>
</comment>
<evidence type="ECO:0000313" key="2">
    <source>
        <dbReference type="Proteomes" id="UP001210925"/>
    </source>
</evidence>
<dbReference type="InterPro" id="IPR021276">
    <property type="entry name" value="DUF2855"/>
</dbReference>
<dbReference type="AlphaFoldDB" id="A0AAD5UFH6"/>
<gene>
    <name evidence="1" type="ORF">HK103_005706</name>
</gene>
<dbReference type="Gene3D" id="3.40.50.720">
    <property type="entry name" value="NAD(P)-binding Rossmann-like Domain"/>
    <property type="match status" value="1"/>
</dbReference>
<evidence type="ECO:0008006" key="3">
    <source>
        <dbReference type="Google" id="ProtNLM"/>
    </source>
</evidence>
<dbReference type="Proteomes" id="UP001210925">
    <property type="component" value="Unassembled WGS sequence"/>
</dbReference>
<reference evidence="1" key="1">
    <citation type="submission" date="2020-05" db="EMBL/GenBank/DDBJ databases">
        <title>Phylogenomic resolution of chytrid fungi.</title>
        <authorList>
            <person name="Stajich J.E."/>
            <person name="Amses K."/>
            <person name="Simmons R."/>
            <person name="Seto K."/>
            <person name="Myers J."/>
            <person name="Bonds A."/>
            <person name="Quandt C.A."/>
            <person name="Barry K."/>
            <person name="Liu P."/>
            <person name="Grigoriev I."/>
            <person name="Longcore J.E."/>
            <person name="James T.Y."/>
        </authorList>
    </citation>
    <scope>NUCLEOTIDE SEQUENCE</scope>
    <source>
        <strain evidence="1">PLAUS21</strain>
    </source>
</reference>
<keyword evidence="2" id="KW-1185">Reference proteome</keyword>
<evidence type="ECO:0000313" key="1">
    <source>
        <dbReference type="EMBL" id="KAJ3256137.1"/>
    </source>
</evidence>
<dbReference type="Gene3D" id="3.90.180.10">
    <property type="entry name" value="Medium-chain alcohol dehydrogenases, catalytic domain"/>
    <property type="match status" value="1"/>
</dbReference>
<accession>A0AAD5UFH6</accession>
<sequence>MIATTSFTINKNDIKATAITKHSISDIPSNAILIQIDRFGFSSNNVTYALFGKAMQYFDFFEAGNGYAHLPIWGVGTIIKSNNDQLKEGEKVYGYFPTASHIILEPVGIKIDSFKVIRDQLPADRYHRENVDPEYSSEFESLMLLFRPLWTTSFFLNDFLEAKFDNVRSIVISSASSKTAFSLALLLKKRGIKAIGITSKRNEEFVKHLGFYDKVVCYDQISQLEIADCVYCDFAGDSNLNSQLFSHFGDCLQKHVVIGKTHVESGPSGEKNPRTVFFFVPEWILKRTPKPNENLVETKVKEWKTFLQFIQPFVDIKISTNPGDLQAVYLEMLKGSFSPSDGFIFSLVTSSHL</sequence>